<reference evidence="8" key="2">
    <citation type="journal article" date="2016" name="Int. J. Syst. Evol. Microbiol.">
        <title>Complete genome sequence and cell structure of Limnochorda pilosa, a Gram-negative spore-former within the phylum Firmicutes.</title>
        <authorList>
            <person name="Watanabe M."/>
            <person name="Kojima H."/>
            <person name="Fukui M."/>
        </authorList>
    </citation>
    <scope>NUCLEOTIDE SEQUENCE [LARGE SCALE GENOMIC DNA]</scope>
    <source>
        <strain evidence="8">HC45</strain>
    </source>
</reference>
<dbReference type="Gene3D" id="3.40.50.2300">
    <property type="match status" value="1"/>
</dbReference>
<reference evidence="8" key="1">
    <citation type="submission" date="2015-07" db="EMBL/GenBank/DDBJ databases">
        <title>Complete genome sequence and phylogenetic analysis of Limnochorda pilosa.</title>
        <authorList>
            <person name="Watanabe M."/>
            <person name="Kojima H."/>
            <person name="Fukui M."/>
        </authorList>
    </citation>
    <scope>NUCLEOTIDE SEQUENCE [LARGE SCALE GENOMIC DNA]</scope>
    <source>
        <strain evidence="8">HC45</strain>
    </source>
</reference>
<evidence type="ECO:0000259" key="5">
    <source>
        <dbReference type="PROSITE" id="PS50043"/>
    </source>
</evidence>
<dbReference type="GO" id="GO:0000160">
    <property type="term" value="P:phosphorelay signal transduction system"/>
    <property type="evidence" value="ECO:0007669"/>
    <property type="project" value="InterPro"/>
</dbReference>
<feature type="domain" description="Response regulatory" evidence="6">
    <location>
        <begin position="2"/>
        <end position="115"/>
    </location>
</feature>
<dbReference type="SUPFAM" id="SSF52172">
    <property type="entry name" value="CheY-like"/>
    <property type="match status" value="1"/>
</dbReference>
<organism evidence="7 8">
    <name type="scientific">Limnochorda pilosa</name>
    <dbReference type="NCBI Taxonomy" id="1555112"/>
    <lineage>
        <taxon>Bacteria</taxon>
        <taxon>Bacillati</taxon>
        <taxon>Bacillota</taxon>
        <taxon>Limnochordia</taxon>
        <taxon>Limnochordales</taxon>
        <taxon>Limnochordaceae</taxon>
        <taxon>Limnochorda</taxon>
    </lineage>
</organism>
<dbReference type="PANTHER" id="PTHR43214">
    <property type="entry name" value="TWO-COMPONENT RESPONSE REGULATOR"/>
    <property type="match status" value="1"/>
</dbReference>
<dbReference type="STRING" id="1555112.LIP_3417"/>
<dbReference type="PANTHER" id="PTHR43214:SF43">
    <property type="entry name" value="TWO-COMPONENT RESPONSE REGULATOR"/>
    <property type="match status" value="1"/>
</dbReference>
<evidence type="ECO:0000256" key="3">
    <source>
        <dbReference type="ARBA" id="ARBA00023163"/>
    </source>
</evidence>
<comment type="caution">
    <text evidence="4">Lacks conserved residue(s) required for the propagation of feature annotation.</text>
</comment>
<dbReference type="GO" id="GO:0006355">
    <property type="term" value="P:regulation of DNA-templated transcription"/>
    <property type="evidence" value="ECO:0007669"/>
    <property type="project" value="InterPro"/>
</dbReference>
<name>A0A0K2SQZ7_LIMPI</name>
<dbReference type="PROSITE" id="PS50043">
    <property type="entry name" value="HTH_LUXR_2"/>
    <property type="match status" value="1"/>
</dbReference>
<keyword evidence="3" id="KW-0804">Transcription</keyword>
<proteinExistence type="predicted"/>
<keyword evidence="1" id="KW-0805">Transcription regulation</keyword>
<dbReference type="PRINTS" id="PR00038">
    <property type="entry name" value="HTHLUXR"/>
</dbReference>
<feature type="domain" description="HTH luxR-type" evidence="5">
    <location>
        <begin position="131"/>
        <end position="196"/>
    </location>
</feature>
<dbReference type="SUPFAM" id="SSF46894">
    <property type="entry name" value="C-terminal effector domain of the bipartite response regulators"/>
    <property type="match status" value="1"/>
</dbReference>
<dbReference type="InterPro" id="IPR001789">
    <property type="entry name" value="Sig_transdc_resp-reg_receiver"/>
</dbReference>
<keyword evidence="2" id="KW-0238">DNA-binding</keyword>
<dbReference type="Proteomes" id="UP000065807">
    <property type="component" value="Chromosome"/>
</dbReference>
<gene>
    <name evidence="7" type="ORF">LIP_3417</name>
</gene>
<dbReference type="InterPro" id="IPR039420">
    <property type="entry name" value="WalR-like"/>
</dbReference>
<dbReference type="InterPro" id="IPR016032">
    <property type="entry name" value="Sig_transdc_resp-reg_C-effctor"/>
</dbReference>
<dbReference type="Pfam" id="PF00072">
    <property type="entry name" value="Response_reg"/>
    <property type="match status" value="1"/>
</dbReference>
<protein>
    <submittedName>
        <fullName evidence="7">LuxR family transcriptional regulator</fullName>
    </submittedName>
</protein>
<accession>A0A0K2SQZ7</accession>
<dbReference type="EMBL" id="AP014924">
    <property type="protein sequence ID" value="BAS29229.1"/>
    <property type="molecule type" value="Genomic_DNA"/>
</dbReference>
<dbReference type="AlphaFoldDB" id="A0A0K2SQZ7"/>
<dbReference type="Pfam" id="PF00196">
    <property type="entry name" value="GerE"/>
    <property type="match status" value="1"/>
</dbReference>
<dbReference type="InterPro" id="IPR000792">
    <property type="entry name" value="Tscrpt_reg_LuxR_C"/>
</dbReference>
<evidence type="ECO:0000256" key="2">
    <source>
        <dbReference type="ARBA" id="ARBA00023125"/>
    </source>
</evidence>
<evidence type="ECO:0000313" key="8">
    <source>
        <dbReference type="Proteomes" id="UP000065807"/>
    </source>
</evidence>
<dbReference type="GO" id="GO:0003677">
    <property type="term" value="F:DNA binding"/>
    <property type="evidence" value="ECO:0007669"/>
    <property type="project" value="UniProtKB-KW"/>
</dbReference>
<dbReference type="SMART" id="SM00421">
    <property type="entry name" value="HTH_LUXR"/>
    <property type="match status" value="1"/>
</dbReference>
<evidence type="ECO:0000259" key="6">
    <source>
        <dbReference type="PROSITE" id="PS50110"/>
    </source>
</evidence>
<evidence type="ECO:0000256" key="1">
    <source>
        <dbReference type="ARBA" id="ARBA00023015"/>
    </source>
</evidence>
<sequence>MRVLLVEPETVCRAALLRLLSEREGIRVAAARAGEAEGPLAGPVEVDVALVALDMGGGQGLHVAQHLVAAGVPVAALTRQQGRAHLVHALSQGIRGYLPRAATPEELVLALQVVAGGGTYIHPSANWPPRQGGHETDLTEREAAFLVLLERGAGTPELARAFFLSEKTVRNALSALFAKLGARSRLEAVAAARARRLL</sequence>
<keyword evidence="8" id="KW-1185">Reference proteome</keyword>
<dbReference type="InterPro" id="IPR011006">
    <property type="entry name" value="CheY-like_superfamily"/>
</dbReference>
<evidence type="ECO:0000256" key="4">
    <source>
        <dbReference type="PROSITE-ProRule" id="PRU00169"/>
    </source>
</evidence>
<dbReference type="SMART" id="SM00448">
    <property type="entry name" value="REC"/>
    <property type="match status" value="1"/>
</dbReference>
<dbReference type="KEGG" id="lpil:LIP_3417"/>
<evidence type="ECO:0000313" key="7">
    <source>
        <dbReference type="EMBL" id="BAS29229.1"/>
    </source>
</evidence>
<dbReference type="PROSITE" id="PS50110">
    <property type="entry name" value="RESPONSE_REGULATORY"/>
    <property type="match status" value="1"/>
</dbReference>